<reference evidence="2 4" key="1">
    <citation type="submission" date="2022-09" db="EMBL/GenBank/DDBJ databases">
        <title>Enrichment on poylsaccharides allowed isolation of novel metabolic and taxonomic groups of Haloarchaea.</title>
        <authorList>
            <person name="Sorokin D.Y."/>
            <person name="Elcheninov A.G."/>
            <person name="Khizhniak T.V."/>
            <person name="Kolganova T.V."/>
            <person name="Kublanov I.V."/>
        </authorList>
    </citation>
    <scope>NUCLEOTIDE SEQUENCE</scope>
    <source>
        <strain evidence="3 4">AArc-m2/3/4</strain>
        <strain evidence="2">AArc-xg1-1</strain>
    </source>
</reference>
<keyword evidence="4" id="KW-1185">Reference proteome</keyword>
<gene>
    <name evidence="3" type="ORF">OB955_12340</name>
    <name evidence="2" type="ORF">OB960_13545</name>
</gene>
<proteinExistence type="predicted"/>
<dbReference type="EMBL" id="JAOPKA010000008">
    <property type="protein sequence ID" value="MCU4742421.1"/>
    <property type="molecule type" value="Genomic_DNA"/>
</dbReference>
<keyword evidence="1" id="KW-0472">Membrane</keyword>
<keyword evidence="1" id="KW-1133">Transmembrane helix</keyword>
<evidence type="ECO:0000313" key="3">
    <source>
        <dbReference type="EMBL" id="MCU4973526.1"/>
    </source>
</evidence>
<dbReference type="Proteomes" id="UP001320972">
    <property type="component" value="Unassembled WGS sequence"/>
</dbReference>
<dbReference type="EMBL" id="JAOPKB010000006">
    <property type="protein sequence ID" value="MCU4973526.1"/>
    <property type="molecule type" value="Genomic_DNA"/>
</dbReference>
<dbReference type="AlphaFoldDB" id="A0AAP2YZI1"/>
<dbReference type="RefSeq" id="WP_338004244.1">
    <property type="nucleotide sequence ID" value="NZ_JAOPKA010000008.1"/>
</dbReference>
<evidence type="ECO:0000313" key="4">
    <source>
        <dbReference type="Proteomes" id="UP001320972"/>
    </source>
</evidence>
<feature type="transmembrane region" description="Helical" evidence="1">
    <location>
        <begin position="32"/>
        <end position="51"/>
    </location>
</feature>
<protein>
    <submittedName>
        <fullName evidence="2">Uncharacterized protein</fullName>
    </submittedName>
</protein>
<feature type="transmembrane region" description="Helical" evidence="1">
    <location>
        <begin position="7"/>
        <end position="26"/>
    </location>
</feature>
<evidence type="ECO:0000256" key="1">
    <source>
        <dbReference type="SAM" id="Phobius"/>
    </source>
</evidence>
<evidence type="ECO:0000313" key="2">
    <source>
        <dbReference type="EMBL" id="MCU4742421.1"/>
    </source>
</evidence>
<sequence length="88" mass="10227">MTRRQMLGNRLLHMIVLTIFVAIAIFEPIQAAIPRWEFVLASGFIVAWMLGQRYERMIVISAGLADPHELRDAERESSTWFPWNSPKQ</sequence>
<name>A0AAP2YZI1_9EURY</name>
<keyword evidence="1" id="KW-0812">Transmembrane</keyword>
<accession>A0AAP2YZI1</accession>
<dbReference type="Proteomes" id="UP001321018">
    <property type="component" value="Unassembled WGS sequence"/>
</dbReference>
<evidence type="ECO:0000313" key="5">
    <source>
        <dbReference type="Proteomes" id="UP001321018"/>
    </source>
</evidence>
<organism evidence="2 5">
    <name type="scientific">Natronoglomus mannanivorans</name>
    <dbReference type="NCBI Taxonomy" id="2979990"/>
    <lineage>
        <taxon>Archaea</taxon>
        <taxon>Methanobacteriati</taxon>
        <taxon>Methanobacteriota</taxon>
        <taxon>Stenosarchaea group</taxon>
        <taxon>Halobacteria</taxon>
        <taxon>Halobacteriales</taxon>
        <taxon>Natrialbaceae</taxon>
        <taxon>Natronoglomus</taxon>
    </lineage>
</organism>
<comment type="caution">
    <text evidence="2">The sequence shown here is derived from an EMBL/GenBank/DDBJ whole genome shotgun (WGS) entry which is preliminary data.</text>
</comment>